<name>A0ABM4D2W7_HYDVU</name>
<dbReference type="RefSeq" id="XP_065668607.1">
    <property type="nucleotide sequence ID" value="XM_065812535.1"/>
</dbReference>
<gene>
    <name evidence="2" type="primary">LOC136088574</name>
</gene>
<evidence type="ECO:0000313" key="1">
    <source>
        <dbReference type="Proteomes" id="UP001652625"/>
    </source>
</evidence>
<proteinExistence type="predicted"/>
<keyword evidence="1" id="KW-1185">Reference proteome</keyword>
<dbReference type="GeneID" id="136088574"/>
<dbReference type="Proteomes" id="UP001652625">
    <property type="component" value="Chromosome 12"/>
</dbReference>
<evidence type="ECO:0000313" key="2">
    <source>
        <dbReference type="RefSeq" id="XP_065668607.1"/>
    </source>
</evidence>
<protein>
    <submittedName>
        <fullName evidence="2">Uncharacterized protein LOC136088574</fullName>
    </submittedName>
</protein>
<reference evidence="2" key="1">
    <citation type="submission" date="2025-08" db="UniProtKB">
        <authorList>
            <consortium name="RefSeq"/>
        </authorList>
    </citation>
    <scope>IDENTIFICATION</scope>
</reference>
<sequence>MCNLIERLLVTIRAVYNVELHLPIVPLCGHYHSNTKSCNNNSIKFFPFQGENFDICGVAAIISAILFTNTSIQCSLFKKIRIPKLAWLSKLQHYADYARWLLIMWFIKNKIDESSIGILKIKDDENEPIVVNYKCDNSKITDGENEPVVINYKCDSKDEVIWSVGQKFKSIVLVVAFKTI</sequence>
<organism evidence="1 2">
    <name type="scientific">Hydra vulgaris</name>
    <name type="common">Hydra</name>
    <name type="synonym">Hydra attenuata</name>
    <dbReference type="NCBI Taxonomy" id="6087"/>
    <lineage>
        <taxon>Eukaryota</taxon>
        <taxon>Metazoa</taxon>
        <taxon>Cnidaria</taxon>
        <taxon>Hydrozoa</taxon>
        <taxon>Hydroidolina</taxon>
        <taxon>Anthoathecata</taxon>
        <taxon>Aplanulata</taxon>
        <taxon>Hydridae</taxon>
        <taxon>Hydra</taxon>
    </lineage>
</organism>
<accession>A0ABM4D2W7</accession>